<evidence type="ECO:0000256" key="3">
    <source>
        <dbReference type="PROSITE-ProRule" id="PRU00339"/>
    </source>
</evidence>
<dbReference type="PROSITE" id="PS50005">
    <property type="entry name" value="TPR"/>
    <property type="match status" value="1"/>
</dbReference>
<dbReference type="Pfam" id="PF13181">
    <property type="entry name" value="TPR_8"/>
    <property type="match status" value="1"/>
</dbReference>
<proteinExistence type="predicted"/>
<comment type="caution">
    <text evidence="4">The sequence shown here is derived from an EMBL/GenBank/DDBJ whole genome shotgun (WGS) entry which is preliminary data.</text>
</comment>
<dbReference type="PANTHER" id="PTHR45586:SF1">
    <property type="entry name" value="LIPOPOLYSACCHARIDE ASSEMBLY PROTEIN B"/>
    <property type="match status" value="1"/>
</dbReference>
<organism evidence="4 5">
    <name type="scientific">Oceanobacillus luteolus</name>
    <dbReference type="NCBI Taxonomy" id="1274358"/>
    <lineage>
        <taxon>Bacteria</taxon>
        <taxon>Bacillati</taxon>
        <taxon>Bacillota</taxon>
        <taxon>Bacilli</taxon>
        <taxon>Bacillales</taxon>
        <taxon>Bacillaceae</taxon>
        <taxon>Oceanobacillus</taxon>
    </lineage>
</organism>
<dbReference type="PANTHER" id="PTHR45586">
    <property type="entry name" value="TPR REPEAT-CONTAINING PROTEIN PA4667"/>
    <property type="match status" value="1"/>
</dbReference>
<sequence>MNKQRKNVNNLLPFIPDGEFYFTKGVEAFQKQKFELSLRWLKKAIESDPKNPLYNCQLSIVYTEIGKYHAANQLLNNVLQTDDYNDCYYLLANNYAHLGLLNDSLKYAELYLDKEPDGDFSEEAYMLLEMVSFEMEEDDEDDWVFEEEDDLLKYQETLFYLIENEEWEKAMPLIEEMLVLFPDHLLVKHDYAQALFYTGNKQKAIALEQKTLEETDQTLHSTINLALFYFEMDEHEACQAKINELLNVYPLHTDQQIRLAVLFAKTGNYQAAYQRFRRINRSMARGHLSYFKWFSISAYKLEKIELAKNTWEEGCMKHRALNNHSAPWQES</sequence>
<dbReference type="SUPFAM" id="SSF48452">
    <property type="entry name" value="TPR-like"/>
    <property type="match status" value="2"/>
</dbReference>
<keyword evidence="2 3" id="KW-0802">TPR repeat</keyword>
<evidence type="ECO:0000313" key="5">
    <source>
        <dbReference type="Proteomes" id="UP001597221"/>
    </source>
</evidence>
<protein>
    <submittedName>
        <fullName evidence="4">Tetratricopeptide repeat protein</fullName>
    </submittedName>
</protein>
<name>A0ABW4HS47_9BACI</name>
<reference evidence="5" key="1">
    <citation type="journal article" date="2019" name="Int. J. Syst. Evol. Microbiol.">
        <title>The Global Catalogue of Microorganisms (GCM) 10K type strain sequencing project: providing services to taxonomists for standard genome sequencing and annotation.</title>
        <authorList>
            <consortium name="The Broad Institute Genomics Platform"/>
            <consortium name="The Broad Institute Genome Sequencing Center for Infectious Disease"/>
            <person name="Wu L."/>
            <person name="Ma J."/>
        </authorList>
    </citation>
    <scope>NUCLEOTIDE SEQUENCE [LARGE SCALE GENOMIC DNA]</scope>
    <source>
        <strain evidence="5">CGMCC 1.12376</strain>
    </source>
</reference>
<dbReference type="EMBL" id="JBHUDE010000043">
    <property type="protein sequence ID" value="MFD1607847.1"/>
    <property type="molecule type" value="Genomic_DNA"/>
</dbReference>
<dbReference type="InterPro" id="IPR051012">
    <property type="entry name" value="CellSynth/LPSAsmb/PSIAsmb"/>
</dbReference>
<dbReference type="InterPro" id="IPR019734">
    <property type="entry name" value="TPR_rpt"/>
</dbReference>
<keyword evidence="1" id="KW-0677">Repeat</keyword>
<accession>A0ABW4HS47</accession>
<dbReference type="Gene3D" id="1.25.40.10">
    <property type="entry name" value="Tetratricopeptide repeat domain"/>
    <property type="match status" value="2"/>
</dbReference>
<dbReference type="InterPro" id="IPR011990">
    <property type="entry name" value="TPR-like_helical_dom_sf"/>
</dbReference>
<dbReference type="Proteomes" id="UP001597221">
    <property type="component" value="Unassembled WGS sequence"/>
</dbReference>
<gene>
    <name evidence="4" type="ORF">ACFSBH_09290</name>
</gene>
<keyword evidence="5" id="KW-1185">Reference proteome</keyword>
<evidence type="ECO:0000256" key="2">
    <source>
        <dbReference type="ARBA" id="ARBA00022803"/>
    </source>
</evidence>
<evidence type="ECO:0000256" key="1">
    <source>
        <dbReference type="ARBA" id="ARBA00022737"/>
    </source>
</evidence>
<dbReference type="RefSeq" id="WP_379597197.1">
    <property type="nucleotide sequence ID" value="NZ_JBHUDE010000043.1"/>
</dbReference>
<evidence type="ECO:0000313" key="4">
    <source>
        <dbReference type="EMBL" id="MFD1607847.1"/>
    </source>
</evidence>
<feature type="repeat" description="TPR" evidence="3">
    <location>
        <begin position="18"/>
        <end position="51"/>
    </location>
</feature>